<dbReference type="InterPro" id="IPR024079">
    <property type="entry name" value="MetalloPept_cat_dom_sf"/>
</dbReference>
<dbReference type="OMA" id="PGKTIAH"/>
<keyword evidence="3" id="KW-0449">Lipoprotein</keyword>
<dbReference type="eggNOG" id="KOG1565">
    <property type="taxonomic scope" value="Eukaryota"/>
</dbReference>
<feature type="binding site" evidence="10">
    <location>
        <position position="153"/>
    </location>
    <ligand>
        <name>Zn(2+)</name>
        <dbReference type="ChEBI" id="CHEBI:29105"/>
        <label>1</label>
    </ligand>
</feature>
<evidence type="ECO:0000256" key="7">
    <source>
        <dbReference type="ARBA" id="ARBA00022833"/>
    </source>
</evidence>
<dbReference type="InterPro" id="IPR006026">
    <property type="entry name" value="Peptidase_Metallo"/>
</dbReference>
<dbReference type="GO" id="GO:0030574">
    <property type="term" value="P:collagen catabolic process"/>
    <property type="evidence" value="ECO:0000318"/>
    <property type="project" value="GO_Central"/>
</dbReference>
<accession>S1S448</accession>
<dbReference type="PANTHER" id="PTHR10201">
    <property type="entry name" value="MATRIX METALLOPROTEINASE"/>
    <property type="match status" value="1"/>
</dbReference>
<dbReference type="SUPFAM" id="SSF55486">
    <property type="entry name" value="Metalloproteases ('zincins'), catalytic domain"/>
    <property type="match status" value="1"/>
</dbReference>
<feature type="binding site" evidence="10">
    <location>
        <position position="183"/>
    </location>
    <ligand>
        <name>Ca(2+)</name>
        <dbReference type="ChEBI" id="CHEBI:29108"/>
        <label>1</label>
    </ligand>
</feature>
<dbReference type="InterPro" id="IPR001818">
    <property type="entry name" value="Pept_M10_metallopeptidase"/>
</dbReference>
<dbReference type="InterPro" id="IPR036365">
    <property type="entry name" value="PGBD-like_sf"/>
</dbReference>
<evidence type="ECO:0000256" key="10">
    <source>
        <dbReference type="PIRSR" id="PIRSR621190-2"/>
    </source>
</evidence>
<keyword evidence="5 10" id="KW-0479">Metal-binding</keyword>
<keyword evidence="3" id="KW-0325">Glycoprotein</keyword>
<keyword evidence="4" id="KW-0645">Protease</keyword>
<dbReference type="SMART" id="SM00235">
    <property type="entry name" value="ZnMc"/>
    <property type="match status" value="1"/>
</dbReference>
<evidence type="ECO:0000313" key="12">
    <source>
        <dbReference type="EMBL" id="EOY20466.1"/>
    </source>
</evidence>
<dbReference type="Pfam" id="PF00413">
    <property type="entry name" value="Peptidase_M10"/>
    <property type="match status" value="1"/>
</dbReference>
<comment type="cofactor">
    <cofactor evidence="10">
        <name>Ca(2+)</name>
        <dbReference type="ChEBI" id="CHEBI:29108"/>
    </cofactor>
    <text evidence="10">Can bind about 5 Ca(2+) ions per subunit.</text>
</comment>
<feature type="binding site" evidence="10">
    <location>
        <position position="202"/>
    </location>
    <ligand>
        <name>Zn(2+)</name>
        <dbReference type="ChEBI" id="CHEBI:29105"/>
        <label>2</label>
        <note>catalytic</note>
    </ligand>
</feature>
<feature type="binding site" evidence="10">
    <location>
        <position position="183"/>
    </location>
    <ligand>
        <name>Ca(2+)</name>
        <dbReference type="ChEBI" id="CHEBI:29108"/>
        <label>3</label>
    </ligand>
</feature>
<dbReference type="GO" id="GO:0004222">
    <property type="term" value="F:metalloendopeptidase activity"/>
    <property type="evidence" value="ECO:0000318"/>
    <property type="project" value="GO_Central"/>
</dbReference>
<dbReference type="GO" id="GO:0098552">
    <property type="term" value="C:side of membrane"/>
    <property type="evidence" value="ECO:0007669"/>
    <property type="project" value="UniProtKB-KW"/>
</dbReference>
<feature type="binding site" evidence="10">
    <location>
        <position position="155"/>
    </location>
    <ligand>
        <name>Zn(2+)</name>
        <dbReference type="ChEBI" id="CHEBI:29105"/>
        <label>1</label>
    </ligand>
</feature>
<keyword evidence="13" id="KW-1185">Reference proteome</keyword>
<dbReference type="GO" id="GO:0030198">
    <property type="term" value="P:extracellular matrix organization"/>
    <property type="evidence" value="ECO:0000318"/>
    <property type="project" value="GO_Central"/>
</dbReference>
<gene>
    <name evidence="12" type="ORF">TCM_046070</name>
</gene>
<dbReference type="Pfam" id="PF01471">
    <property type="entry name" value="PG_binding_1"/>
    <property type="match status" value="1"/>
</dbReference>
<dbReference type="HOGENOM" id="CLU_1167628_0_0_1"/>
<evidence type="ECO:0000256" key="4">
    <source>
        <dbReference type="ARBA" id="ARBA00022670"/>
    </source>
</evidence>
<evidence type="ECO:0000256" key="8">
    <source>
        <dbReference type="ARBA" id="ARBA00023049"/>
    </source>
</evidence>
<dbReference type="Proteomes" id="UP000026915">
    <property type="component" value="Unassembled WGS sequence"/>
</dbReference>
<sequence length="238" mass="27298">MNLQFLDVASPTVVLEDISYLQSILSLKWVKMRVVKDIHKLKKYLEQFDYLSYSKNKTHANDDDFDDLLESAIKTYQLNFHLNSNRALDTETVSKMMMPRYGVADIINGTRVNVVSPVAGAFQTWAANTYFRFSRIYNYRDTNITIGFQRRDHGDGNPFEDPGGTIAHAFAPTIGRFNYDADETWSVSARPGNMHLETIALHEIRHLLGLSHNSIENAIMYPSIAERTSKRLDRDDIE</sequence>
<evidence type="ECO:0000256" key="5">
    <source>
        <dbReference type="ARBA" id="ARBA00022723"/>
    </source>
</evidence>
<keyword evidence="10" id="KW-0106">Calcium</keyword>
<evidence type="ECO:0000256" key="1">
    <source>
        <dbReference type="ARBA" id="ARBA00004471"/>
    </source>
</evidence>
<feature type="binding site" evidence="10">
    <location>
        <position position="180"/>
    </location>
    <ligand>
        <name>Ca(2+)</name>
        <dbReference type="ChEBI" id="CHEBI:29108"/>
        <label>3</label>
    </ligand>
</feature>
<dbReference type="Gene3D" id="3.40.390.10">
    <property type="entry name" value="Collagenase (Catalytic Domain)"/>
    <property type="match status" value="1"/>
</dbReference>
<keyword evidence="3" id="KW-0472">Membrane</keyword>
<evidence type="ECO:0000256" key="6">
    <source>
        <dbReference type="ARBA" id="ARBA00022801"/>
    </source>
</evidence>
<evidence type="ECO:0000256" key="9">
    <source>
        <dbReference type="PIRSR" id="PIRSR621190-1"/>
    </source>
</evidence>
<dbReference type="InterPro" id="IPR002477">
    <property type="entry name" value="Peptidoglycan-bd-like"/>
</dbReference>
<dbReference type="PANTHER" id="PTHR10201:SF213">
    <property type="entry name" value="METALLOENDOPROTEINASE 2-MMP-LIKE"/>
    <property type="match status" value="1"/>
</dbReference>
<feature type="binding site" evidence="10">
    <location>
        <position position="212"/>
    </location>
    <ligand>
        <name>Zn(2+)</name>
        <dbReference type="ChEBI" id="CHEBI:29105"/>
        <label>2</label>
        <note>catalytic</note>
    </ligand>
</feature>
<dbReference type="GO" id="GO:0031012">
    <property type="term" value="C:extracellular matrix"/>
    <property type="evidence" value="ECO:0007669"/>
    <property type="project" value="InterPro"/>
</dbReference>
<dbReference type="SUPFAM" id="SSF47090">
    <property type="entry name" value="PGBD-like"/>
    <property type="match status" value="1"/>
</dbReference>
<keyword evidence="7 10" id="KW-0862">Zinc</keyword>
<evidence type="ECO:0000313" key="13">
    <source>
        <dbReference type="Proteomes" id="UP000026915"/>
    </source>
</evidence>
<dbReference type="GO" id="GO:0008270">
    <property type="term" value="F:zinc ion binding"/>
    <property type="evidence" value="ECO:0007669"/>
    <property type="project" value="InterPro"/>
</dbReference>
<dbReference type="EMBL" id="KE133230">
    <property type="protein sequence ID" value="EOY20466.1"/>
    <property type="molecule type" value="Genomic_DNA"/>
</dbReference>
<feature type="active site" evidence="9">
    <location>
        <position position="203"/>
    </location>
</feature>
<keyword evidence="3" id="KW-0336">GPI-anchor</keyword>
<proteinExistence type="inferred from homology"/>
<dbReference type="GO" id="GO:0006508">
    <property type="term" value="P:proteolysis"/>
    <property type="evidence" value="ECO:0007669"/>
    <property type="project" value="UniProtKB-KW"/>
</dbReference>
<feature type="domain" description="Peptidase metallopeptidase" evidence="11">
    <location>
        <begin position="89"/>
        <end position="238"/>
    </location>
</feature>
<evidence type="ECO:0000256" key="3">
    <source>
        <dbReference type="ARBA" id="ARBA00022622"/>
    </source>
</evidence>
<evidence type="ECO:0000259" key="11">
    <source>
        <dbReference type="SMART" id="SM00235"/>
    </source>
</evidence>
<feature type="binding site" evidence="10">
    <location>
        <position position="220"/>
    </location>
    <ligand>
        <name>Zn(2+)</name>
        <dbReference type="ChEBI" id="CHEBI:29105"/>
        <label>2</label>
        <note>catalytic</note>
    </ligand>
</feature>
<protein>
    <submittedName>
        <fullName evidence="12">Matrix metalloproteinase, putative</fullName>
    </submittedName>
</protein>
<feature type="binding site" evidence="10">
    <location>
        <position position="168"/>
    </location>
    <ligand>
        <name>Zn(2+)</name>
        <dbReference type="ChEBI" id="CHEBI:29105"/>
        <label>1</label>
    </ligand>
</feature>
<comment type="similarity">
    <text evidence="2">Belongs to the peptidase M10A family. Matrix metalloproteinases (MMPs) subfamily.</text>
</comment>
<dbReference type="InterPro" id="IPR021190">
    <property type="entry name" value="Pept_M10A"/>
</dbReference>
<comment type="subcellular location">
    <subcellularLocation>
        <location evidence="1">Cell membrane</location>
        <topology evidence="1">Lipid-anchor</topology>
        <topology evidence="1">GPI-anchor</topology>
        <orientation evidence="1">Extracellular side</orientation>
    </subcellularLocation>
</comment>
<keyword evidence="6" id="KW-0378">Hydrolase</keyword>
<keyword evidence="8" id="KW-0482">Metalloprotease</keyword>
<organism evidence="12 13">
    <name type="scientific">Theobroma cacao</name>
    <name type="common">Cacao</name>
    <name type="synonym">Cocoa</name>
    <dbReference type="NCBI Taxonomy" id="3641"/>
    <lineage>
        <taxon>Eukaryota</taxon>
        <taxon>Viridiplantae</taxon>
        <taxon>Streptophyta</taxon>
        <taxon>Embryophyta</taxon>
        <taxon>Tracheophyta</taxon>
        <taxon>Spermatophyta</taxon>
        <taxon>Magnoliopsida</taxon>
        <taxon>eudicotyledons</taxon>
        <taxon>Gunneridae</taxon>
        <taxon>Pentapetalae</taxon>
        <taxon>rosids</taxon>
        <taxon>malvids</taxon>
        <taxon>Malvales</taxon>
        <taxon>Malvaceae</taxon>
        <taxon>Byttnerioideae</taxon>
        <taxon>Theobroma</taxon>
    </lineage>
</organism>
<dbReference type="Gramene" id="EOY20466">
    <property type="protein sequence ID" value="EOY20466"/>
    <property type="gene ID" value="TCM_046070"/>
</dbReference>
<dbReference type="AlphaFoldDB" id="S1S448"/>
<reference evidence="12 13" key="1">
    <citation type="journal article" date="2013" name="Genome Biol.">
        <title>The genome sequence of the most widely cultivated cacao type and its use to identify candidate genes regulating pod color.</title>
        <authorList>
            <person name="Motamayor J.C."/>
            <person name="Mockaitis K."/>
            <person name="Schmutz J."/>
            <person name="Haiminen N."/>
            <person name="Iii D.L."/>
            <person name="Cornejo O."/>
            <person name="Findley S.D."/>
            <person name="Zheng P."/>
            <person name="Utro F."/>
            <person name="Royaert S."/>
            <person name="Saski C."/>
            <person name="Jenkins J."/>
            <person name="Podicheti R."/>
            <person name="Zhao M."/>
            <person name="Scheffler B.E."/>
            <person name="Stack J.C."/>
            <person name="Feltus F.A."/>
            <person name="Mustiga G.M."/>
            <person name="Amores F."/>
            <person name="Phillips W."/>
            <person name="Marelli J.P."/>
            <person name="May G.D."/>
            <person name="Shapiro H."/>
            <person name="Ma J."/>
            <person name="Bustamante C.D."/>
            <person name="Schnell R.J."/>
            <person name="Main D."/>
            <person name="Gilbert D."/>
            <person name="Parida L."/>
            <person name="Kuhn D.N."/>
        </authorList>
    </citation>
    <scope>NUCLEOTIDE SEQUENCE [LARGE SCALE GENOMIC DNA]</scope>
    <source>
        <strain evidence="13">cv. Matina 1-6</strain>
    </source>
</reference>
<evidence type="ECO:0000256" key="2">
    <source>
        <dbReference type="ARBA" id="ARBA00009614"/>
    </source>
</evidence>
<comment type="cofactor">
    <cofactor evidence="10">
        <name>Zn(2+)</name>
        <dbReference type="ChEBI" id="CHEBI:29105"/>
    </cofactor>
    <text evidence="10">Binds 2 Zn(2+) ions per subunit.</text>
</comment>
<dbReference type="GO" id="GO:0005886">
    <property type="term" value="C:plasma membrane"/>
    <property type="evidence" value="ECO:0007669"/>
    <property type="project" value="UniProtKB-SubCell"/>
</dbReference>
<feature type="binding site" evidence="10">
    <location>
        <position position="206"/>
    </location>
    <ligand>
        <name>Zn(2+)</name>
        <dbReference type="ChEBI" id="CHEBI:29105"/>
        <label>2</label>
        <note>catalytic</note>
    </ligand>
</feature>
<name>S1S448_THECC</name>
<dbReference type="PRINTS" id="PR00138">
    <property type="entry name" value="MATRIXIN"/>
</dbReference>
<dbReference type="InParanoid" id="S1S448"/>